<gene>
    <name evidence="8" type="ORF">HY912_09150</name>
</gene>
<evidence type="ECO:0000256" key="6">
    <source>
        <dbReference type="ARBA" id="ARBA00023014"/>
    </source>
</evidence>
<evidence type="ECO:0000256" key="2">
    <source>
        <dbReference type="ARBA" id="ARBA00022485"/>
    </source>
</evidence>
<evidence type="ECO:0000256" key="4">
    <source>
        <dbReference type="ARBA" id="ARBA00022723"/>
    </source>
</evidence>
<dbReference type="InterPro" id="IPR034457">
    <property type="entry name" value="Organic_radical-activating"/>
</dbReference>
<evidence type="ECO:0000313" key="8">
    <source>
        <dbReference type="EMBL" id="MBI5249649.1"/>
    </source>
</evidence>
<dbReference type="PROSITE" id="PS51918">
    <property type="entry name" value="RADICAL_SAM"/>
    <property type="match status" value="1"/>
</dbReference>
<dbReference type="SFLD" id="SFLDS00029">
    <property type="entry name" value="Radical_SAM"/>
    <property type="match status" value="1"/>
</dbReference>
<keyword evidence="4" id="KW-0479">Metal-binding</keyword>
<evidence type="ECO:0000313" key="9">
    <source>
        <dbReference type="Proteomes" id="UP000807825"/>
    </source>
</evidence>
<dbReference type="NCBIfam" id="TIGR02495">
    <property type="entry name" value="NrdG2"/>
    <property type="match status" value="1"/>
</dbReference>
<dbReference type="Proteomes" id="UP000807825">
    <property type="component" value="Unassembled WGS sequence"/>
</dbReference>
<dbReference type="Gene3D" id="3.20.20.70">
    <property type="entry name" value="Aldolase class I"/>
    <property type="match status" value="1"/>
</dbReference>
<comment type="cofactor">
    <cofactor evidence="1">
        <name>[4Fe-4S] cluster</name>
        <dbReference type="ChEBI" id="CHEBI:49883"/>
    </cofactor>
</comment>
<reference evidence="8" key="1">
    <citation type="submission" date="2020-07" db="EMBL/GenBank/DDBJ databases">
        <title>Huge and variable diversity of episymbiotic CPR bacteria and DPANN archaea in groundwater ecosystems.</title>
        <authorList>
            <person name="He C.Y."/>
            <person name="Keren R."/>
            <person name="Whittaker M."/>
            <person name="Farag I.F."/>
            <person name="Doudna J."/>
            <person name="Cate J.H.D."/>
            <person name="Banfield J.F."/>
        </authorList>
    </citation>
    <scope>NUCLEOTIDE SEQUENCE</scope>
    <source>
        <strain evidence="8">NC_groundwater_1664_Pr3_B-0.1um_52_9</strain>
    </source>
</reference>
<dbReference type="PANTHER" id="PTHR30352:SF5">
    <property type="entry name" value="PYRUVATE FORMATE-LYASE 1-ACTIVATING ENZYME"/>
    <property type="match status" value="1"/>
</dbReference>
<feature type="domain" description="Radical SAM core" evidence="7">
    <location>
        <begin position="14"/>
        <end position="227"/>
    </location>
</feature>
<keyword evidence="6" id="KW-0411">Iron-sulfur</keyword>
<dbReference type="SUPFAM" id="SSF102114">
    <property type="entry name" value="Radical SAM enzymes"/>
    <property type="match status" value="1"/>
</dbReference>
<comment type="caution">
    <text evidence="8">The sequence shown here is derived from an EMBL/GenBank/DDBJ whole genome shotgun (WGS) entry which is preliminary data.</text>
</comment>
<keyword evidence="5" id="KW-0408">Iron</keyword>
<dbReference type="EMBL" id="JACRDE010000249">
    <property type="protein sequence ID" value="MBI5249649.1"/>
    <property type="molecule type" value="Genomic_DNA"/>
</dbReference>
<keyword evidence="3" id="KW-0949">S-adenosyl-L-methionine</keyword>
<name>A0A9D6V183_9BACT</name>
<evidence type="ECO:0000259" key="7">
    <source>
        <dbReference type="PROSITE" id="PS51918"/>
    </source>
</evidence>
<dbReference type="GO" id="GO:0003824">
    <property type="term" value="F:catalytic activity"/>
    <property type="evidence" value="ECO:0007669"/>
    <property type="project" value="InterPro"/>
</dbReference>
<evidence type="ECO:0000256" key="1">
    <source>
        <dbReference type="ARBA" id="ARBA00001966"/>
    </source>
</evidence>
<dbReference type="InterPro" id="IPR012840">
    <property type="entry name" value="NrdG2"/>
</dbReference>
<dbReference type="GO" id="GO:0046872">
    <property type="term" value="F:metal ion binding"/>
    <property type="evidence" value="ECO:0007669"/>
    <property type="project" value="UniProtKB-KW"/>
</dbReference>
<dbReference type="InterPro" id="IPR058240">
    <property type="entry name" value="rSAM_sf"/>
</dbReference>
<dbReference type="CDD" id="cd01335">
    <property type="entry name" value="Radical_SAM"/>
    <property type="match status" value="1"/>
</dbReference>
<accession>A0A9D6V183</accession>
<keyword evidence="2" id="KW-0004">4Fe-4S</keyword>
<dbReference type="InterPro" id="IPR013785">
    <property type="entry name" value="Aldolase_TIM"/>
</dbReference>
<dbReference type="SFLD" id="SFLDG01094">
    <property type="entry name" value="Uncharacterised_Radical_SAM_Su"/>
    <property type="match status" value="1"/>
</dbReference>
<organism evidence="8 9">
    <name type="scientific">Desulfomonile tiedjei</name>
    <dbReference type="NCBI Taxonomy" id="2358"/>
    <lineage>
        <taxon>Bacteria</taxon>
        <taxon>Pseudomonadati</taxon>
        <taxon>Thermodesulfobacteriota</taxon>
        <taxon>Desulfomonilia</taxon>
        <taxon>Desulfomonilales</taxon>
        <taxon>Desulfomonilaceae</taxon>
        <taxon>Desulfomonile</taxon>
    </lineage>
</organism>
<dbReference type="GO" id="GO:0051539">
    <property type="term" value="F:4 iron, 4 sulfur cluster binding"/>
    <property type="evidence" value="ECO:0007669"/>
    <property type="project" value="UniProtKB-KW"/>
</dbReference>
<dbReference type="Pfam" id="PF04055">
    <property type="entry name" value="Radical_SAM"/>
    <property type="match status" value="1"/>
</dbReference>
<evidence type="ECO:0000256" key="3">
    <source>
        <dbReference type="ARBA" id="ARBA00022691"/>
    </source>
</evidence>
<dbReference type="PANTHER" id="PTHR30352">
    <property type="entry name" value="PYRUVATE FORMATE-LYASE-ACTIVATING ENZYME"/>
    <property type="match status" value="1"/>
</dbReference>
<dbReference type="AlphaFoldDB" id="A0A9D6V183"/>
<dbReference type="InterPro" id="IPR007197">
    <property type="entry name" value="rSAM"/>
</dbReference>
<proteinExistence type="predicted"/>
<protein>
    <submittedName>
        <fullName evidence="8">Anaerobic ribonucleoside-triphosphate reductase activating protein</fullName>
    </submittedName>
</protein>
<evidence type="ECO:0000256" key="5">
    <source>
        <dbReference type="ARBA" id="ARBA00023004"/>
    </source>
</evidence>
<sequence>MRGIKGFIPSSLIDWPGKLCSVVFLGGCGFRCPACHNSRLVLEPASLPDYPLDQVLSNLRARRGWIDGITVTGGEPTARKELPDLLRTLRKTGTRIKLDSNGSNPSMLKELIGRRLIDAVYMDVKAPLNMKEYSAVAGVPIDIRIIKRSIGILKRSDLEVVFRTTAVPGLVEEPQIREIRDALGPERPFVLQFFRNSSTLDPEFSKVEEFPQGRIENMRAEFESATRRPEPLANAG</sequence>